<reference evidence="4" key="2">
    <citation type="submission" date="2025-09" db="UniProtKB">
        <authorList>
            <consortium name="Ensembl"/>
        </authorList>
    </citation>
    <scope>IDENTIFICATION</scope>
</reference>
<dbReference type="AlphaFoldDB" id="A0A8D2KTF8"/>
<dbReference type="Pfam" id="PF10558">
    <property type="entry name" value="MTP18"/>
    <property type="match status" value="1"/>
</dbReference>
<comment type="similarity">
    <text evidence="1">Belongs to the MTFP1 family.</text>
</comment>
<dbReference type="GO" id="GO:0000266">
    <property type="term" value="P:mitochondrial fission"/>
    <property type="evidence" value="ECO:0007669"/>
    <property type="project" value="TreeGrafter"/>
</dbReference>
<keyword evidence="5" id="KW-1185">Reference proteome</keyword>
<dbReference type="GO" id="GO:0005739">
    <property type="term" value="C:mitochondrion"/>
    <property type="evidence" value="ECO:0007669"/>
    <property type="project" value="TreeGrafter"/>
</dbReference>
<evidence type="ECO:0000256" key="2">
    <source>
        <dbReference type="ARBA" id="ARBA00017835"/>
    </source>
</evidence>
<gene>
    <name evidence="4" type="primary">MTFP1</name>
</gene>
<evidence type="ECO:0000256" key="3">
    <source>
        <dbReference type="ARBA" id="ARBA00029631"/>
    </source>
</evidence>
<protein>
    <recommendedName>
        <fullName evidence="2">Mitochondrial fission process protein 1</fullName>
    </recommendedName>
    <alternativeName>
        <fullName evidence="3">Mitochondrial 18 kDa protein</fullName>
    </alternativeName>
</protein>
<sequence length="298" mass="31671">MPLLTFAHSLAGYANEVGESFRAIVPVSVVWASYGLATAYVTADAVDKGKKAAAAKPEVEGRTSRAAVAVVDTFVWQALASVAIPGFTINRICATSLYLMGRMTRWPLSVRKWATTAVGLSAIPFIIKPIDRYVPLGHVGRHPGTGRLHQPAPSSCAGLQLRPPRPVAGPAGCCGSHASALRFRGQAHPCSMLTFQAWKVLDVLFCSRQRVKRGPEPWHQGSGGAPPPRSQPSCTFCCMPSSCLQRRVGPVKECRQKCPALSALPGSAQPKAAVASLMDFPSHDGLLQGVWPSPGCPK</sequence>
<organism evidence="4 5">
    <name type="scientific">Varanus komodoensis</name>
    <name type="common">Komodo dragon</name>
    <dbReference type="NCBI Taxonomy" id="61221"/>
    <lineage>
        <taxon>Eukaryota</taxon>
        <taxon>Metazoa</taxon>
        <taxon>Chordata</taxon>
        <taxon>Craniata</taxon>
        <taxon>Vertebrata</taxon>
        <taxon>Euteleostomi</taxon>
        <taxon>Lepidosauria</taxon>
        <taxon>Squamata</taxon>
        <taxon>Bifurcata</taxon>
        <taxon>Unidentata</taxon>
        <taxon>Episquamata</taxon>
        <taxon>Toxicofera</taxon>
        <taxon>Anguimorpha</taxon>
        <taxon>Paleoanguimorpha</taxon>
        <taxon>Varanoidea</taxon>
        <taxon>Varanidae</taxon>
        <taxon>Varanus</taxon>
    </lineage>
</organism>
<dbReference type="PANTHER" id="PTHR11001">
    <property type="entry name" value="MITOCHONDRIAL FISSION PROCESS PROTEIN 1"/>
    <property type="match status" value="1"/>
</dbReference>
<dbReference type="Proteomes" id="UP000694545">
    <property type="component" value="Unplaced"/>
</dbReference>
<dbReference type="PANTHER" id="PTHR11001:SF2">
    <property type="entry name" value="MITOCHONDRIAL FISSION PROCESS PROTEIN 1"/>
    <property type="match status" value="1"/>
</dbReference>
<evidence type="ECO:0000256" key="1">
    <source>
        <dbReference type="ARBA" id="ARBA00009224"/>
    </source>
</evidence>
<accession>A0A8D2KTF8</accession>
<dbReference type="InterPro" id="IPR019560">
    <property type="entry name" value="Mitochondrial_18_kDa_protein"/>
</dbReference>
<dbReference type="Ensembl" id="ENSVKKT00000006064.1">
    <property type="protein sequence ID" value="ENSVKKP00000005904.1"/>
    <property type="gene ID" value="ENSVKKG00000004305.1"/>
</dbReference>
<reference evidence="4" key="1">
    <citation type="submission" date="2025-08" db="UniProtKB">
        <authorList>
            <consortium name="Ensembl"/>
        </authorList>
    </citation>
    <scope>IDENTIFICATION</scope>
</reference>
<proteinExistence type="inferred from homology"/>
<name>A0A8D2KTF8_VARKO</name>
<evidence type="ECO:0000313" key="5">
    <source>
        <dbReference type="Proteomes" id="UP000694545"/>
    </source>
</evidence>
<evidence type="ECO:0000313" key="4">
    <source>
        <dbReference type="Ensembl" id="ENSVKKP00000005904.1"/>
    </source>
</evidence>